<dbReference type="InterPro" id="IPR037914">
    <property type="entry name" value="SpoVT-AbrB_sf"/>
</dbReference>
<dbReference type="AlphaFoldDB" id="Q5JGY3"/>
<dbReference type="EnsemblBacteria" id="BAD85561">
    <property type="protein sequence ID" value="BAD85561"/>
    <property type="gene ID" value="TK1372"/>
</dbReference>
<evidence type="ECO:0000313" key="3">
    <source>
        <dbReference type="Proteomes" id="UP000000536"/>
    </source>
</evidence>
<proteinExistence type="predicted"/>
<dbReference type="STRING" id="69014.TK1372"/>
<dbReference type="HOGENOM" id="CLU_2911734_0_0_2"/>
<dbReference type="InParanoid" id="Q5JGY3"/>
<organism evidence="2 3">
    <name type="scientific">Thermococcus kodakarensis (strain ATCC BAA-918 / JCM 12380 / KOD1)</name>
    <name type="common">Pyrococcus kodakaraensis (strain KOD1)</name>
    <dbReference type="NCBI Taxonomy" id="69014"/>
    <lineage>
        <taxon>Archaea</taxon>
        <taxon>Methanobacteriati</taxon>
        <taxon>Methanobacteriota</taxon>
        <taxon>Thermococci</taxon>
        <taxon>Thermococcales</taxon>
        <taxon>Thermococcaceae</taxon>
        <taxon>Thermococcus</taxon>
    </lineage>
</organism>
<evidence type="ECO:0000313" key="2">
    <source>
        <dbReference type="EMBL" id="BAD85561.1"/>
    </source>
</evidence>
<dbReference type="Pfam" id="PF04014">
    <property type="entry name" value="MazE_antitoxin"/>
    <property type="match status" value="1"/>
</dbReference>
<keyword evidence="3" id="KW-1185">Reference proteome</keyword>
<dbReference type="NCBIfam" id="TIGR01439">
    <property type="entry name" value="lp_hng_hel_AbrB"/>
    <property type="match status" value="1"/>
</dbReference>
<dbReference type="KEGG" id="tko:TK1372"/>
<dbReference type="Proteomes" id="UP000000536">
    <property type="component" value="Chromosome"/>
</dbReference>
<feature type="domain" description="SpoVT-AbrB" evidence="1">
    <location>
        <begin position="11"/>
        <end position="54"/>
    </location>
</feature>
<protein>
    <submittedName>
        <fullName evidence="2">Predicted transcription regulator, SpoVT/AbrB family</fullName>
    </submittedName>
</protein>
<dbReference type="SUPFAM" id="SSF89447">
    <property type="entry name" value="AbrB/MazE/MraZ-like"/>
    <property type="match status" value="1"/>
</dbReference>
<evidence type="ECO:0000259" key="1">
    <source>
        <dbReference type="SMART" id="SM00966"/>
    </source>
</evidence>
<dbReference type="EMBL" id="AP006878">
    <property type="protein sequence ID" value="BAD85561.1"/>
    <property type="molecule type" value="Genomic_DNA"/>
</dbReference>
<dbReference type="PATRIC" id="fig|69014.16.peg.1337"/>
<dbReference type="eggNOG" id="arCOG00818">
    <property type="taxonomic scope" value="Archaea"/>
</dbReference>
<name>Q5JGY3_THEKO</name>
<dbReference type="GO" id="GO:0003677">
    <property type="term" value="F:DNA binding"/>
    <property type="evidence" value="ECO:0007669"/>
    <property type="project" value="InterPro"/>
</dbReference>
<gene>
    <name evidence="2" type="ordered locus">TK1372</name>
</gene>
<accession>Q5JGY3</accession>
<dbReference type="Gene3D" id="2.10.260.10">
    <property type="match status" value="1"/>
</dbReference>
<dbReference type="InterPro" id="IPR007159">
    <property type="entry name" value="SpoVT-AbrB_dom"/>
</dbReference>
<dbReference type="SMART" id="SM00966">
    <property type="entry name" value="SpoVT_AbrB"/>
    <property type="match status" value="1"/>
</dbReference>
<sequence length="61" mass="6745">MAKVDNVEIVGRVSANGRVVIPKDIRDLLNIEDGDFVRLVITEVIKVPKSAKTGSNNKKKR</sequence>
<reference evidence="2 3" key="1">
    <citation type="journal article" date="2005" name="Genome Res.">
        <title>Complete genome sequence of the hyperthermophilic archaeon Thermococcus kodakaraensis KOD1 and comparison with Pyrococcus genomes.</title>
        <authorList>
            <person name="Fukui T."/>
            <person name="Atomi H."/>
            <person name="Kanai T."/>
            <person name="Matsumi R."/>
            <person name="Fujiwara S."/>
            <person name="Imanaka T."/>
        </authorList>
    </citation>
    <scope>NUCLEOTIDE SEQUENCE [LARGE SCALE GENOMIC DNA]</scope>
    <source>
        <strain evidence="3">ATCC BAA-918 / JCM 12380 / KOD1</strain>
    </source>
</reference>